<dbReference type="GO" id="GO:0005886">
    <property type="term" value="C:plasma membrane"/>
    <property type="evidence" value="ECO:0007669"/>
    <property type="project" value="TreeGrafter"/>
</dbReference>
<dbReference type="GO" id="GO:0022841">
    <property type="term" value="F:potassium ion leak channel activity"/>
    <property type="evidence" value="ECO:0007669"/>
    <property type="project" value="TreeGrafter"/>
</dbReference>
<accession>A0A3P7E161</accession>
<comment type="subcellular location">
    <subcellularLocation>
        <location evidence="1">Membrane</location>
        <topology evidence="1">Multi-pass membrane protein</topology>
    </subcellularLocation>
</comment>
<dbReference type="Proteomes" id="UP000270924">
    <property type="component" value="Unassembled WGS sequence"/>
</dbReference>
<dbReference type="Gene3D" id="1.10.287.70">
    <property type="match status" value="1"/>
</dbReference>
<evidence type="ECO:0000256" key="8">
    <source>
        <dbReference type="SAM" id="Phobius"/>
    </source>
</evidence>
<evidence type="ECO:0000256" key="7">
    <source>
        <dbReference type="ARBA" id="ARBA00023303"/>
    </source>
</evidence>
<evidence type="ECO:0000256" key="2">
    <source>
        <dbReference type="ARBA" id="ARBA00022448"/>
    </source>
</evidence>
<evidence type="ECO:0000256" key="5">
    <source>
        <dbReference type="ARBA" id="ARBA00023065"/>
    </source>
</evidence>
<feature type="domain" description="Potassium channel" evidence="9">
    <location>
        <begin position="33"/>
        <end position="86"/>
    </location>
</feature>
<dbReference type="AlphaFoldDB" id="A0A3P7E161"/>
<feature type="transmembrane region" description="Helical" evidence="8">
    <location>
        <begin position="21"/>
        <end position="40"/>
    </location>
</feature>
<keyword evidence="3 8" id="KW-0812">Transmembrane</keyword>
<dbReference type="SUPFAM" id="SSF81324">
    <property type="entry name" value="Voltage-gated potassium channels"/>
    <property type="match status" value="1"/>
</dbReference>
<keyword evidence="7" id="KW-0407">Ion channel</keyword>
<evidence type="ECO:0000256" key="4">
    <source>
        <dbReference type="ARBA" id="ARBA00022989"/>
    </source>
</evidence>
<dbReference type="InParanoid" id="A0A3P7E161"/>
<evidence type="ECO:0000259" key="9">
    <source>
        <dbReference type="Pfam" id="PF07885"/>
    </source>
</evidence>
<keyword evidence="4 8" id="KW-1133">Transmembrane helix</keyword>
<dbReference type="InterPro" id="IPR013099">
    <property type="entry name" value="K_chnl_dom"/>
</dbReference>
<keyword evidence="2" id="KW-0813">Transport</keyword>
<dbReference type="EMBL" id="UYWW01007604">
    <property type="protein sequence ID" value="VDM15333.1"/>
    <property type="molecule type" value="Genomic_DNA"/>
</dbReference>
<name>A0A3P7E161_WUCBA</name>
<protein>
    <recommendedName>
        <fullName evidence="9">Potassium channel domain-containing protein</fullName>
    </recommendedName>
</protein>
<evidence type="ECO:0000256" key="3">
    <source>
        <dbReference type="ARBA" id="ARBA00022692"/>
    </source>
</evidence>
<dbReference type="Pfam" id="PF07885">
    <property type="entry name" value="Ion_trans_2"/>
    <property type="match status" value="1"/>
</dbReference>
<sequence>MTLSEIVLDENEELLKFPVGGLIIITIVWVFICAGTSLYFTLISFTTIGFGDILPSQPDYIAHIAICLLIGLALVSTVINVIKQQIEALAIDRF</sequence>
<keyword evidence="11" id="KW-1185">Reference proteome</keyword>
<dbReference type="InterPro" id="IPR003280">
    <property type="entry name" value="2pore_dom_K_chnl"/>
</dbReference>
<proteinExistence type="predicted"/>
<evidence type="ECO:0000313" key="10">
    <source>
        <dbReference type="EMBL" id="VDM15333.1"/>
    </source>
</evidence>
<keyword evidence="6 8" id="KW-0472">Membrane</keyword>
<dbReference type="GO" id="GO:0015271">
    <property type="term" value="F:outward rectifier potassium channel activity"/>
    <property type="evidence" value="ECO:0007669"/>
    <property type="project" value="TreeGrafter"/>
</dbReference>
<evidence type="ECO:0000256" key="1">
    <source>
        <dbReference type="ARBA" id="ARBA00004141"/>
    </source>
</evidence>
<dbReference type="PANTHER" id="PTHR11003:SF345">
    <property type="entry name" value="TWIK FAMILY OF POTASSIUM CHANNELS PROTEIN 18"/>
    <property type="match status" value="1"/>
</dbReference>
<organism evidence="10 11">
    <name type="scientific">Wuchereria bancrofti</name>
    <dbReference type="NCBI Taxonomy" id="6293"/>
    <lineage>
        <taxon>Eukaryota</taxon>
        <taxon>Metazoa</taxon>
        <taxon>Ecdysozoa</taxon>
        <taxon>Nematoda</taxon>
        <taxon>Chromadorea</taxon>
        <taxon>Rhabditida</taxon>
        <taxon>Spirurina</taxon>
        <taxon>Spiruromorpha</taxon>
        <taxon>Filarioidea</taxon>
        <taxon>Onchocercidae</taxon>
        <taxon>Wuchereria</taxon>
    </lineage>
</organism>
<evidence type="ECO:0000313" key="11">
    <source>
        <dbReference type="Proteomes" id="UP000270924"/>
    </source>
</evidence>
<dbReference type="PANTHER" id="PTHR11003">
    <property type="entry name" value="POTASSIUM CHANNEL, SUBFAMILY K"/>
    <property type="match status" value="1"/>
</dbReference>
<dbReference type="OrthoDB" id="297496at2759"/>
<reference evidence="10 11" key="1">
    <citation type="submission" date="2018-11" db="EMBL/GenBank/DDBJ databases">
        <authorList>
            <consortium name="Pathogen Informatics"/>
        </authorList>
    </citation>
    <scope>NUCLEOTIDE SEQUENCE [LARGE SCALE GENOMIC DNA]</scope>
</reference>
<gene>
    <name evidence="10" type="ORF">WBA_LOCUS8719</name>
</gene>
<evidence type="ECO:0000256" key="6">
    <source>
        <dbReference type="ARBA" id="ARBA00023136"/>
    </source>
</evidence>
<dbReference type="GO" id="GO:0030322">
    <property type="term" value="P:stabilization of membrane potential"/>
    <property type="evidence" value="ECO:0007669"/>
    <property type="project" value="TreeGrafter"/>
</dbReference>
<feature type="transmembrane region" description="Helical" evidence="8">
    <location>
        <begin position="60"/>
        <end position="82"/>
    </location>
</feature>
<keyword evidence="5" id="KW-0406">Ion transport</keyword>